<accession>D1YZR3</accession>
<sequence>MARLICVFVLAALVTSAFFMSGYASSTDQKPLMLDSGAGLKKPMDTLIEKYHKEKGVTVIPNYGSAGGLYAQIEKGQPCDLFLPADWLYIDKLKNEGKIVDSKKFLRDHVVLIVSKTGEKKGIKSATDLTKDGMTVAVCDKRAPVGRYTENVLKSLGIWDTLQKKGNIKAQPVTVNQAALMVRNDDVDAAFVFSSTANLYGLHYAEKYSPAQSGDITFGLGTIKGGNEAQAKNFMDYLIQNAGEFERYGWERYA</sequence>
<dbReference type="SUPFAM" id="SSF53850">
    <property type="entry name" value="Periplasmic binding protein-like II"/>
    <property type="match status" value="1"/>
</dbReference>
<evidence type="ECO:0000256" key="1">
    <source>
        <dbReference type="ARBA" id="ARBA00022723"/>
    </source>
</evidence>
<dbReference type="eggNOG" id="arCOG00219">
    <property type="taxonomic scope" value="Archaea"/>
</dbReference>
<protein>
    <submittedName>
        <fullName evidence="3">Molybdate ABC transporter molybdate binding protein</fullName>
    </submittedName>
</protein>
<organism evidence="3 4">
    <name type="scientific">Methanocella paludicola (strain DSM 17711 / JCM 13418 / NBRC 101707 / SANAE)</name>
    <dbReference type="NCBI Taxonomy" id="304371"/>
    <lineage>
        <taxon>Archaea</taxon>
        <taxon>Methanobacteriati</taxon>
        <taxon>Methanobacteriota</taxon>
        <taxon>Stenosarchaea group</taxon>
        <taxon>Methanomicrobia</taxon>
        <taxon>Methanocellales</taxon>
        <taxon>Methanocellaceae</taxon>
        <taxon>Methanocella</taxon>
    </lineage>
</organism>
<dbReference type="InterPro" id="IPR005950">
    <property type="entry name" value="ModA"/>
</dbReference>
<reference evidence="4" key="3">
    <citation type="journal article" date="2011" name="PLoS ONE">
        <title>Genome sequence of a mesophilic hydrogenotrophic methanogen Methanocella paludicola, the first cultivated representative of the order Methanocellales.</title>
        <authorList>
            <person name="Sakai S."/>
            <person name="Takaki Y."/>
            <person name="Shimamura S."/>
            <person name="Sekine M."/>
            <person name="Tajima T."/>
            <person name="Kosugi H."/>
            <person name="Ichikawa N."/>
            <person name="Tasumi E."/>
            <person name="Hiraki A.T."/>
            <person name="Shimizu A."/>
            <person name="Kato Y."/>
            <person name="Nishiko R."/>
            <person name="Mori K."/>
            <person name="Fujita N."/>
            <person name="Imachi H."/>
            <person name="Takai K."/>
        </authorList>
    </citation>
    <scope>NUCLEOTIDE SEQUENCE [LARGE SCALE GENOMIC DNA]</scope>
    <source>
        <strain evidence="4">DSM 17711 / JCM 13418 / NBRC 101707 / SANAE</strain>
    </source>
</reference>
<dbReference type="GO" id="GO:0046872">
    <property type="term" value="F:metal ion binding"/>
    <property type="evidence" value="ECO:0007669"/>
    <property type="project" value="UniProtKB-KW"/>
</dbReference>
<dbReference type="InterPro" id="IPR050682">
    <property type="entry name" value="ModA/WtpA"/>
</dbReference>
<reference evidence="3 4" key="2">
    <citation type="journal article" date="2008" name="Int. J. Syst. Evol. Microbiol.">
        <title>Methanocella paludicola gen. nov., sp. nov., a methane-producing archaeon, the first isolate of the lineage 'Rice Cluster I', and proposal of the new archaeal order Methanocellales ord. nov.</title>
        <authorList>
            <person name="Sakai S."/>
            <person name="Imachi H."/>
            <person name="Hanada S."/>
            <person name="Ohashi A."/>
            <person name="Harada H."/>
            <person name="Kamagata Y."/>
        </authorList>
    </citation>
    <scope>NUCLEOTIDE SEQUENCE [LARGE SCALE GENOMIC DNA]</scope>
    <source>
        <strain evidence="4">DSM 17711 / JCM 13418 / NBRC 101707 / SANAE</strain>
    </source>
</reference>
<dbReference type="GO" id="GO:0030973">
    <property type="term" value="F:molybdate ion binding"/>
    <property type="evidence" value="ECO:0007669"/>
    <property type="project" value="TreeGrafter"/>
</dbReference>
<keyword evidence="4" id="KW-1185">Reference proteome</keyword>
<dbReference type="PANTHER" id="PTHR30632:SF0">
    <property type="entry name" value="SULFATE-BINDING PROTEIN"/>
    <property type="match status" value="1"/>
</dbReference>
<dbReference type="EMBL" id="AP011532">
    <property type="protein sequence ID" value="BAI61935.1"/>
    <property type="molecule type" value="Genomic_DNA"/>
</dbReference>
<dbReference type="InParanoid" id="D1YZR3"/>
<evidence type="ECO:0000313" key="3">
    <source>
        <dbReference type="EMBL" id="BAI61935.1"/>
    </source>
</evidence>
<keyword evidence="2" id="KW-0732">Signal</keyword>
<name>D1YZR3_METPS</name>
<dbReference type="PIRSF" id="PIRSF004846">
    <property type="entry name" value="ModA"/>
    <property type="match status" value="1"/>
</dbReference>
<dbReference type="AlphaFoldDB" id="D1YZR3"/>
<keyword evidence="1" id="KW-0479">Metal-binding</keyword>
<evidence type="ECO:0000313" key="4">
    <source>
        <dbReference type="Proteomes" id="UP000001882"/>
    </source>
</evidence>
<dbReference type="Proteomes" id="UP000001882">
    <property type="component" value="Chromosome"/>
</dbReference>
<dbReference type="GO" id="GO:0015689">
    <property type="term" value="P:molybdate ion transport"/>
    <property type="evidence" value="ECO:0007669"/>
    <property type="project" value="InterPro"/>
</dbReference>
<gene>
    <name evidence="3" type="ordered locus">MCP_1863</name>
</gene>
<dbReference type="STRING" id="304371.MCP_1863"/>
<dbReference type="Pfam" id="PF13531">
    <property type="entry name" value="SBP_bac_11"/>
    <property type="match status" value="1"/>
</dbReference>
<dbReference type="NCBIfam" id="TIGR01256">
    <property type="entry name" value="modA"/>
    <property type="match status" value="1"/>
</dbReference>
<dbReference type="Gene3D" id="3.40.190.10">
    <property type="entry name" value="Periplasmic binding protein-like II"/>
    <property type="match status" value="2"/>
</dbReference>
<dbReference type="KEGG" id="mpd:MCP_1863"/>
<evidence type="ECO:0000256" key="2">
    <source>
        <dbReference type="ARBA" id="ARBA00022729"/>
    </source>
</evidence>
<proteinExistence type="predicted"/>
<dbReference type="PANTHER" id="PTHR30632">
    <property type="entry name" value="MOLYBDATE-BINDING PERIPLASMIC PROTEIN"/>
    <property type="match status" value="1"/>
</dbReference>
<reference evidence="3 4" key="1">
    <citation type="journal article" date="2007" name="Appl. Environ. Microbiol.">
        <title>Isolation of key methanogens for global methane emission from rice paddy fields: a novel isolate affiliated with the clone cluster rice cluster I.</title>
        <authorList>
            <person name="Sakai S."/>
            <person name="Imachi H."/>
            <person name="Sekiguchi Y."/>
            <person name="Ohashi A."/>
            <person name="Harada H."/>
            <person name="Kamagata Y."/>
        </authorList>
    </citation>
    <scope>NUCLEOTIDE SEQUENCE [LARGE SCALE GENOMIC DNA]</scope>
    <source>
        <strain evidence="4">DSM 17711 / JCM 13418 / NBRC 101707 / SANAE</strain>
    </source>
</reference>